<keyword evidence="4" id="KW-1185">Reference proteome</keyword>
<keyword evidence="3" id="KW-0762">Sugar transport</keyword>
<name>A0A251UA32_HELAN</name>
<dbReference type="EMBL" id="CM007896">
    <property type="protein sequence ID" value="OTG20200.1"/>
    <property type="molecule type" value="Genomic_DNA"/>
</dbReference>
<keyword evidence="1" id="KW-0472">Membrane</keyword>
<evidence type="ECO:0000313" key="2">
    <source>
        <dbReference type="EMBL" id="KAF5798631.1"/>
    </source>
</evidence>
<organism evidence="3 4">
    <name type="scientific">Helianthus annuus</name>
    <name type="common">Common sunflower</name>
    <dbReference type="NCBI Taxonomy" id="4232"/>
    <lineage>
        <taxon>Eukaryota</taxon>
        <taxon>Viridiplantae</taxon>
        <taxon>Streptophyta</taxon>
        <taxon>Embryophyta</taxon>
        <taxon>Tracheophyta</taxon>
        <taxon>Spermatophyta</taxon>
        <taxon>Magnoliopsida</taxon>
        <taxon>eudicotyledons</taxon>
        <taxon>Gunneridae</taxon>
        <taxon>Pentapetalae</taxon>
        <taxon>asterids</taxon>
        <taxon>campanulids</taxon>
        <taxon>Asterales</taxon>
        <taxon>Asteraceae</taxon>
        <taxon>Asteroideae</taxon>
        <taxon>Heliantheae alliance</taxon>
        <taxon>Heliantheae</taxon>
        <taxon>Helianthus</taxon>
    </lineage>
</organism>
<dbReference type="Gramene" id="mRNA:HanXRQr2_Chr07g0295141">
    <property type="protein sequence ID" value="mRNA:HanXRQr2_Chr07g0295141"/>
    <property type="gene ID" value="HanXRQr2_Chr07g0295141"/>
</dbReference>
<evidence type="ECO:0000256" key="1">
    <source>
        <dbReference type="SAM" id="Phobius"/>
    </source>
</evidence>
<reference evidence="3" key="2">
    <citation type="submission" date="2017-02" db="EMBL/GenBank/DDBJ databases">
        <title>Sunflower complete genome.</title>
        <authorList>
            <person name="Langlade N."/>
            <person name="Munos S."/>
        </authorList>
    </citation>
    <scope>NUCLEOTIDE SEQUENCE [LARGE SCALE GENOMIC DNA]</scope>
    <source>
        <tissue evidence="3">Leaves</tissue>
    </source>
</reference>
<keyword evidence="1" id="KW-1133">Transmembrane helix</keyword>
<dbReference type="Proteomes" id="UP000215914">
    <property type="component" value="Chromosome 7"/>
</dbReference>
<reference evidence="2" key="3">
    <citation type="submission" date="2020-06" db="EMBL/GenBank/DDBJ databases">
        <title>Helianthus annuus Genome sequencing and assembly Release 2.</title>
        <authorList>
            <person name="Gouzy J."/>
            <person name="Langlade N."/>
            <person name="Munos S."/>
        </authorList>
    </citation>
    <scope>NUCLEOTIDE SEQUENCE</scope>
    <source>
        <tissue evidence="2">Leaves</tissue>
    </source>
</reference>
<evidence type="ECO:0000313" key="4">
    <source>
        <dbReference type="Proteomes" id="UP000215914"/>
    </source>
</evidence>
<accession>A0A251UA32</accession>
<sequence length="184" mass="21569">MLERVSDMMEKDLILVGATGINHLLRDRLLLMLILIVFCSDLVLIPVTVPSIASVFNEYALKSQYDTSIYLQDLFLYGYGAIYSIFLEFLEPWLSKALKALIFSRTFKSNHAFNYKQCGAGNFILIFLQICRYNLEKVFIYICDNFHGLCICRFVRSYVDDKFYVRNFYWFHFNASVPFTSFGR</sequence>
<dbReference type="InParanoid" id="A0A251UA32"/>
<proteinExistence type="predicted"/>
<dbReference type="OrthoDB" id="1749505at2759"/>
<protein>
    <submittedName>
        <fullName evidence="2 3">Nucleotide-sugar transporter</fullName>
    </submittedName>
</protein>
<keyword evidence="3" id="KW-0813">Transport</keyword>
<evidence type="ECO:0000313" key="3">
    <source>
        <dbReference type="EMBL" id="OTG20200.1"/>
    </source>
</evidence>
<gene>
    <name evidence="3" type="ORF">HannXRQ_Chr07g0190411</name>
    <name evidence="2" type="ORF">HanXRQr2_Chr07g0295141</name>
</gene>
<reference evidence="2 4" key="1">
    <citation type="journal article" date="2017" name="Nature">
        <title>The sunflower genome provides insights into oil metabolism, flowering and Asterid evolution.</title>
        <authorList>
            <person name="Badouin H."/>
            <person name="Gouzy J."/>
            <person name="Grassa C.J."/>
            <person name="Murat F."/>
            <person name="Staton S.E."/>
            <person name="Cottret L."/>
            <person name="Lelandais-Briere C."/>
            <person name="Owens G.L."/>
            <person name="Carrere S."/>
            <person name="Mayjonade B."/>
            <person name="Legrand L."/>
            <person name="Gill N."/>
            <person name="Kane N.C."/>
            <person name="Bowers J.E."/>
            <person name="Hubner S."/>
            <person name="Bellec A."/>
            <person name="Berard A."/>
            <person name="Berges H."/>
            <person name="Blanchet N."/>
            <person name="Boniface M.C."/>
            <person name="Brunel D."/>
            <person name="Catrice O."/>
            <person name="Chaidir N."/>
            <person name="Claudel C."/>
            <person name="Donnadieu C."/>
            <person name="Faraut T."/>
            <person name="Fievet G."/>
            <person name="Helmstetter N."/>
            <person name="King M."/>
            <person name="Knapp S.J."/>
            <person name="Lai Z."/>
            <person name="Le Paslier M.C."/>
            <person name="Lippi Y."/>
            <person name="Lorenzon L."/>
            <person name="Mandel J.R."/>
            <person name="Marage G."/>
            <person name="Marchand G."/>
            <person name="Marquand E."/>
            <person name="Bret-Mestries E."/>
            <person name="Morien E."/>
            <person name="Nambeesan S."/>
            <person name="Nguyen T."/>
            <person name="Pegot-Espagnet P."/>
            <person name="Pouilly N."/>
            <person name="Raftis F."/>
            <person name="Sallet E."/>
            <person name="Schiex T."/>
            <person name="Thomas J."/>
            <person name="Vandecasteele C."/>
            <person name="Vares D."/>
            <person name="Vear F."/>
            <person name="Vautrin S."/>
            <person name="Crespi M."/>
            <person name="Mangin B."/>
            <person name="Burke J.M."/>
            <person name="Salse J."/>
            <person name="Munos S."/>
            <person name="Vincourt P."/>
            <person name="Rieseberg L.H."/>
            <person name="Langlade N.B."/>
        </authorList>
    </citation>
    <scope>NUCLEOTIDE SEQUENCE [LARGE SCALE GENOMIC DNA]</scope>
    <source>
        <strain evidence="4">cv. SF193</strain>
        <tissue evidence="2">Leaves</tissue>
    </source>
</reference>
<dbReference type="AlphaFoldDB" id="A0A251UA32"/>
<feature type="transmembrane region" description="Helical" evidence="1">
    <location>
        <begin position="29"/>
        <end position="49"/>
    </location>
</feature>
<feature type="transmembrane region" description="Helical" evidence="1">
    <location>
        <begin position="69"/>
        <end position="90"/>
    </location>
</feature>
<keyword evidence="1" id="KW-0812">Transmembrane</keyword>
<dbReference type="EMBL" id="MNCJ02000322">
    <property type="protein sequence ID" value="KAF5798631.1"/>
    <property type="molecule type" value="Genomic_DNA"/>
</dbReference>